<dbReference type="InterPro" id="IPR039498">
    <property type="entry name" value="NTP_transf_5"/>
</dbReference>
<gene>
    <name evidence="1" type="ORF">CFH99_20440</name>
</gene>
<dbReference type="EMBL" id="CP022295">
    <property type="protein sequence ID" value="QSR27995.1"/>
    <property type="molecule type" value="Genomic_DNA"/>
</dbReference>
<sequence length="412" mass="44060">MRPFRPRPGGTGATLDPVTAPGDAALAVVTALCRAALAAEEGLPVEPVALDGTDPRELFATVQRHRVEELLASYAGVLGLPDGLVRHLDAWRAAARQRTLLQALETVRAWELLDRAGVGVLAFKGQPLAVQTTGRADARGPGDVDLLVAPDRLDVAHRVLTGAGWRLREGARIEPGSWAWRHVGRWGNALTYAGQGADVDLHWRLEITPDAHPPFEVLLGRAEQVALGVSSVATLSRYDALRHLAAHREGWVWLRTLADLRRLCRDERILERPLRPAAVRSLAVARATVGLPAGVPAAVHAQLDRTAPRFLERVARQHAVAVPATFAGGAGGLIGVRHRLASSSSVTDLQHTAVALVLPAHAAYPIDARTAWTGVPRALARRAMTALRSLRRVVGRTIRRGGPCAGPPGRAA</sequence>
<dbReference type="Pfam" id="PF14907">
    <property type="entry name" value="NTP_transf_5"/>
    <property type="match status" value="1"/>
</dbReference>
<evidence type="ECO:0000313" key="1">
    <source>
        <dbReference type="EMBL" id="QSR27995.1"/>
    </source>
</evidence>
<evidence type="ECO:0008006" key="3">
    <source>
        <dbReference type="Google" id="ProtNLM"/>
    </source>
</evidence>
<dbReference type="Proteomes" id="UP000662818">
    <property type="component" value="Chromosome"/>
</dbReference>
<proteinExistence type="predicted"/>
<accession>A0ABX7PPU1</accession>
<evidence type="ECO:0000313" key="2">
    <source>
        <dbReference type="Proteomes" id="UP000662818"/>
    </source>
</evidence>
<organism evidence="1 2">
    <name type="scientific">Nocardioides aromaticivorans</name>
    <dbReference type="NCBI Taxonomy" id="200618"/>
    <lineage>
        <taxon>Bacteria</taxon>
        <taxon>Bacillati</taxon>
        <taxon>Actinomycetota</taxon>
        <taxon>Actinomycetes</taxon>
        <taxon>Propionibacteriales</taxon>
        <taxon>Nocardioidaceae</taxon>
        <taxon>Nocardioides</taxon>
    </lineage>
</organism>
<reference evidence="1 2" key="1">
    <citation type="submission" date="2017-06" db="EMBL/GenBank/DDBJ databases">
        <title>Complete Genome Sequence of the Soil Carbazole-Degrading Bacterium Nocardioides aromaticivorans IC177.</title>
        <authorList>
            <person name="Vejarano F."/>
            <person name="Suzuki-Minakuchi C."/>
            <person name="Ohtsubo Y."/>
            <person name="Tsuda M."/>
            <person name="Okada K."/>
            <person name="Nojiri H."/>
        </authorList>
    </citation>
    <scope>NUCLEOTIDE SEQUENCE [LARGE SCALE GENOMIC DNA]</scope>
    <source>
        <strain evidence="1 2">IC177</strain>
    </source>
</reference>
<name>A0ABX7PPU1_9ACTN</name>
<protein>
    <recommendedName>
        <fullName evidence="3">Nucleotidyltransferase family protein</fullName>
    </recommendedName>
</protein>
<keyword evidence="2" id="KW-1185">Reference proteome</keyword>